<keyword evidence="2" id="KW-1185">Reference proteome</keyword>
<protein>
    <submittedName>
        <fullName evidence="1">Uncharacterized protein</fullName>
    </submittedName>
</protein>
<evidence type="ECO:0000313" key="1">
    <source>
        <dbReference type="EMBL" id="KZV49392.1"/>
    </source>
</evidence>
<accession>A0A2Z7CQP8</accession>
<dbReference type="AlphaFoldDB" id="A0A2Z7CQP8"/>
<evidence type="ECO:0000313" key="2">
    <source>
        <dbReference type="Proteomes" id="UP000250235"/>
    </source>
</evidence>
<dbReference type="EMBL" id="KQ993058">
    <property type="protein sequence ID" value="KZV49392.1"/>
    <property type="molecule type" value="Genomic_DNA"/>
</dbReference>
<organism evidence="1 2">
    <name type="scientific">Dorcoceras hygrometricum</name>
    <dbReference type="NCBI Taxonomy" id="472368"/>
    <lineage>
        <taxon>Eukaryota</taxon>
        <taxon>Viridiplantae</taxon>
        <taxon>Streptophyta</taxon>
        <taxon>Embryophyta</taxon>
        <taxon>Tracheophyta</taxon>
        <taxon>Spermatophyta</taxon>
        <taxon>Magnoliopsida</taxon>
        <taxon>eudicotyledons</taxon>
        <taxon>Gunneridae</taxon>
        <taxon>Pentapetalae</taxon>
        <taxon>asterids</taxon>
        <taxon>lamiids</taxon>
        <taxon>Lamiales</taxon>
        <taxon>Gesneriaceae</taxon>
        <taxon>Didymocarpoideae</taxon>
        <taxon>Trichosporeae</taxon>
        <taxon>Loxocarpinae</taxon>
        <taxon>Dorcoceras</taxon>
    </lineage>
</organism>
<reference evidence="1 2" key="1">
    <citation type="journal article" date="2015" name="Proc. Natl. Acad. Sci. U.S.A.">
        <title>The resurrection genome of Boea hygrometrica: A blueprint for survival of dehydration.</title>
        <authorList>
            <person name="Xiao L."/>
            <person name="Yang G."/>
            <person name="Zhang L."/>
            <person name="Yang X."/>
            <person name="Zhao S."/>
            <person name="Ji Z."/>
            <person name="Zhou Q."/>
            <person name="Hu M."/>
            <person name="Wang Y."/>
            <person name="Chen M."/>
            <person name="Xu Y."/>
            <person name="Jin H."/>
            <person name="Xiao X."/>
            <person name="Hu G."/>
            <person name="Bao F."/>
            <person name="Hu Y."/>
            <person name="Wan P."/>
            <person name="Li L."/>
            <person name="Deng X."/>
            <person name="Kuang T."/>
            <person name="Xiang C."/>
            <person name="Zhu J.K."/>
            <person name="Oliver M.J."/>
            <person name="He Y."/>
        </authorList>
    </citation>
    <scope>NUCLEOTIDE SEQUENCE [LARGE SCALE GENOMIC DNA]</scope>
    <source>
        <strain evidence="2">cv. XS01</strain>
    </source>
</reference>
<sequence length="139" mass="15856">MSGIRIPGPMNLCSCYYELMDPCVHGMVKWQHRGVRDPEIRSGELHRHEFRSEPLVHFGLGNPPQIEKALFEAHTQSTSRLFGKQLQLLIVIFPDVSGSLMLKAHKLSGRAYREQVERTTVKLDVNLSDQIRAIEALNH</sequence>
<dbReference type="Proteomes" id="UP000250235">
    <property type="component" value="Unassembled WGS sequence"/>
</dbReference>
<proteinExistence type="predicted"/>
<name>A0A2Z7CQP8_9LAMI</name>
<gene>
    <name evidence="1" type="ORF">F511_38185</name>
</gene>